<feature type="transmembrane region" description="Helical" evidence="6">
    <location>
        <begin position="97"/>
        <end position="119"/>
    </location>
</feature>
<feature type="transmembrane region" description="Helical" evidence="6">
    <location>
        <begin position="67"/>
        <end position="85"/>
    </location>
</feature>
<feature type="transmembrane region" description="Helical" evidence="6">
    <location>
        <begin position="415"/>
        <end position="433"/>
    </location>
</feature>
<feature type="transmembrane region" description="Helical" evidence="6">
    <location>
        <begin position="316"/>
        <end position="334"/>
    </location>
</feature>
<feature type="transmembrane region" description="Helical" evidence="6">
    <location>
        <begin position="32"/>
        <end position="55"/>
    </location>
</feature>
<dbReference type="Proteomes" id="UP000829194">
    <property type="component" value="Chromosome"/>
</dbReference>
<feature type="transmembrane region" description="Helical" evidence="6">
    <location>
        <begin position="125"/>
        <end position="144"/>
    </location>
</feature>
<evidence type="ECO:0000313" key="7">
    <source>
        <dbReference type="EMBL" id="UNP31344.1"/>
    </source>
</evidence>
<feature type="transmembrane region" description="Helical" evidence="6">
    <location>
        <begin position="282"/>
        <end position="304"/>
    </location>
</feature>
<dbReference type="RefSeq" id="WP_148648806.1">
    <property type="nucleotide sequence ID" value="NZ_CP011131.1"/>
</dbReference>
<keyword evidence="8" id="KW-1185">Reference proteome</keyword>
<evidence type="ECO:0000256" key="5">
    <source>
        <dbReference type="ARBA" id="ARBA00023136"/>
    </source>
</evidence>
<dbReference type="EMBL" id="CP093547">
    <property type="protein sequence ID" value="UNP31344.1"/>
    <property type="molecule type" value="Genomic_DNA"/>
</dbReference>
<organism evidence="7 8">
    <name type="scientific">Lysobacter gummosus</name>
    <dbReference type="NCBI Taxonomy" id="262324"/>
    <lineage>
        <taxon>Bacteria</taxon>
        <taxon>Pseudomonadati</taxon>
        <taxon>Pseudomonadota</taxon>
        <taxon>Gammaproteobacteria</taxon>
        <taxon>Lysobacterales</taxon>
        <taxon>Lysobacteraceae</taxon>
        <taxon>Lysobacter</taxon>
    </lineage>
</organism>
<protein>
    <recommendedName>
        <fullName evidence="9">Major Facilitator Superfamily protein</fullName>
    </recommendedName>
</protein>
<dbReference type="Gene3D" id="1.20.1250.20">
    <property type="entry name" value="MFS general substrate transporter like domains"/>
    <property type="match status" value="1"/>
</dbReference>
<keyword evidence="4 6" id="KW-1133">Transmembrane helix</keyword>
<evidence type="ECO:0000256" key="1">
    <source>
        <dbReference type="ARBA" id="ARBA00004651"/>
    </source>
</evidence>
<dbReference type="PANTHER" id="PTHR23513:SF6">
    <property type="entry name" value="MAJOR FACILITATOR SUPERFAMILY ASSOCIATED DOMAIN-CONTAINING PROTEIN"/>
    <property type="match status" value="1"/>
</dbReference>
<evidence type="ECO:0000256" key="3">
    <source>
        <dbReference type="ARBA" id="ARBA00022692"/>
    </source>
</evidence>
<evidence type="ECO:0000256" key="2">
    <source>
        <dbReference type="ARBA" id="ARBA00022475"/>
    </source>
</evidence>
<dbReference type="PANTHER" id="PTHR23513">
    <property type="entry name" value="INTEGRAL MEMBRANE EFFLUX PROTEIN-RELATED"/>
    <property type="match status" value="1"/>
</dbReference>
<keyword evidence="3 6" id="KW-0812">Transmembrane</keyword>
<feature type="transmembrane region" description="Helical" evidence="6">
    <location>
        <begin position="340"/>
        <end position="362"/>
    </location>
</feature>
<feature type="transmembrane region" description="Helical" evidence="6">
    <location>
        <begin position="191"/>
        <end position="213"/>
    </location>
</feature>
<dbReference type="SUPFAM" id="SSF103473">
    <property type="entry name" value="MFS general substrate transporter"/>
    <property type="match status" value="1"/>
</dbReference>
<keyword evidence="2" id="KW-1003">Cell membrane</keyword>
<reference evidence="7 8" key="1">
    <citation type="submission" date="2022-03" db="EMBL/GenBank/DDBJ databases">
        <title>Complete genome sequence of Lysobacter capsici VKM B-2533 and Lysobacter gummosus 10.1.1, promising sources of lytic agents.</title>
        <authorList>
            <person name="Tarlachkov S.V."/>
            <person name="Kudryakova I.V."/>
            <person name="Afoshin A.S."/>
            <person name="Leontyevskaya E.A."/>
            <person name="Leontyevskaya N.V."/>
        </authorList>
    </citation>
    <scope>NUCLEOTIDE SEQUENCE [LARGE SCALE GENOMIC DNA]</scope>
    <source>
        <strain evidence="7 8">10.1.1</strain>
    </source>
</reference>
<accession>A0ABY3XI95</accession>
<evidence type="ECO:0000256" key="4">
    <source>
        <dbReference type="ARBA" id="ARBA00022989"/>
    </source>
</evidence>
<proteinExistence type="predicted"/>
<feature type="transmembrane region" description="Helical" evidence="6">
    <location>
        <begin position="251"/>
        <end position="270"/>
    </location>
</feature>
<gene>
    <name evidence="7" type="ORF">MOV92_08940</name>
</gene>
<sequence>MMNTVALRRRGPRQRLRDAARLWRLGRRDPRLGWLLLDNLITTLGASFTLIALPFLVMRLTGHALDLGLTATLEALPSLAFLFAFRGFLDRADPARVLWCCRALYVAINAALAATTWFGLITIELIYLLALIGGLVWAVAYPAGRACFGLYIRKGLLPAGNAVFAVASSLATMALPMLAGSLILSADGERGLAIAFAIDAVCVAASLPLIAAVRRRGPVRRRMTDARDDDAAEAVDQIAVAAPTSAIPRSYYLYLLSSTVLVFGPVQILLPVLLVQRHDTRYLWIYLAQFAGIFAAAGLSAPGVPPSMSAVLRKIVLCWVVAAFAYGLLAWGAYTAAQPWWPLSSALLAFGLLAGASNYYGIQSLSWLQRSADARCMGREMTWFSAATMGAMPLATLATGAMIDRLHWAQTAQALAWSILGVALLALLHLPSLRQNKAPGTRVPGAA</sequence>
<dbReference type="Pfam" id="PF07690">
    <property type="entry name" value="MFS_1"/>
    <property type="match status" value="1"/>
</dbReference>
<evidence type="ECO:0000313" key="8">
    <source>
        <dbReference type="Proteomes" id="UP000829194"/>
    </source>
</evidence>
<dbReference type="InterPro" id="IPR011701">
    <property type="entry name" value="MFS"/>
</dbReference>
<comment type="subcellular location">
    <subcellularLocation>
        <location evidence="1">Cell membrane</location>
        <topology evidence="1">Multi-pass membrane protein</topology>
    </subcellularLocation>
</comment>
<feature type="transmembrane region" description="Helical" evidence="6">
    <location>
        <begin position="156"/>
        <end position="179"/>
    </location>
</feature>
<name>A0ABY3XI95_9GAMM</name>
<keyword evidence="5 6" id="KW-0472">Membrane</keyword>
<evidence type="ECO:0008006" key="9">
    <source>
        <dbReference type="Google" id="ProtNLM"/>
    </source>
</evidence>
<evidence type="ECO:0000256" key="6">
    <source>
        <dbReference type="SAM" id="Phobius"/>
    </source>
</evidence>
<feature type="transmembrane region" description="Helical" evidence="6">
    <location>
        <begin position="383"/>
        <end position="403"/>
    </location>
</feature>
<dbReference type="InterPro" id="IPR036259">
    <property type="entry name" value="MFS_trans_sf"/>
</dbReference>